<keyword evidence="1" id="KW-1133">Transmembrane helix</keyword>
<dbReference type="RefSeq" id="WP_226184714.1">
    <property type="nucleotide sequence ID" value="NZ_JAJADQ010000004.1"/>
</dbReference>
<comment type="caution">
    <text evidence="3">The sequence shown here is derived from an EMBL/GenBank/DDBJ whole genome shotgun (WGS) entry which is preliminary data.</text>
</comment>
<feature type="transmembrane region" description="Helical" evidence="1">
    <location>
        <begin position="38"/>
        <end position="55"/>
    </location>
</feature>
<evidence type="ECO:0000256" key="1">
    <source>
        <dbReference type="SAM" id="Phobius"/>
    </source>
</evidence>
<reference evidence="3" key="1">
    <citation type="submission" date="2021-10" db="EMBL/GenBank/DDBJ databases">
        <authorList>
            <person name="Dean J.D."/>
            <person name="Kim M.K."/>
            <person name="Newey C.N."/>
            <person name="Stoker T.S."/>
            <person name="Thompson D.W."/>
            <person name="Grose J.H."/>
        </authorList>
    </citation>
    <scope>NUCLEOTIDE SEQUENCE</scope>
    <source>
        <strain evidence="3">BT635</strain>
    </source>
</reference>
<feature type="chain" id="PRO_5046112084" description="VPDSG-CTERM protein sorting domain-containing protein" evidence="2">
    <location>
        <begin position="23"/>
        <end position="64"/>
    </location>
</feature>
<evidence type="ECO:0000256" key="2">
    <source>
        <dbReference type="SAM" id="SignalP"/>
    </source>
</evidence>
<protein>
    <recommendedName>
        <fullName evidence="5">VPDSG-CTERM protein sorting domain-containing protein</fullName>
    </recommendedName>
</protein>
<keyword evidence="1" id="KW-0472">Membrane</keyword>
<dbReference type="Proteomes" id="UP001165297">
    <property type="component" value="Unassembled WGS sequence"/>
</dbReference>
<organism evidence="3 4">
    <name type="scientific">Hymenobacter nitidus</name>
    <dbReference type="NCBI Taxonomy" id="2880929"/>
    <lineage>
        <taxon>Bacteria</taxon>
        <taxon>Pseudomonadati</taxon>
        <taxon>Bacteroidota</taxon>
        <taxon>Cytophagia</taxon>
        <taxon>Cytophagales</taxon>
        <taxon>Hymenobacteraceae</taxon>
        <taxon>Hymenobacter</taxon>
    </lineage>
</organism>
<dbReference type="NCBIfam" id="NF046080">
    <property type="entry name" value="PID_CTERM"/>
    <property type="match status" value="1"/>
</dbReference>
<gene>
    <name evidence="3" type="ORF">LGH70_08315</name>
</gene>
<evidence type="ECO:0008006" key="5">
    <source>
        <dbReference type="Google" id="ProtNLM"/>
    </source>
</evidence>
<evidence type="ECO:0000313" key="3">
    <source>
        <dbReference type="EMBL" id="MCB2377583.1"/>
    </source>
</evidence>
<feature type="signal peptide" evidence="2">
    <location>
        <begin position="1"/>
        <end position="22"/>
    </location>
</feature>
<proteinExistence type="predicted"/>
<dbReference type="InterPro" id="IPR058207">
    <property type="entry name" value="PID_CTERM"/>
</dbReference>
<dbReference type="EMBL" id="JAJADQ010000004">
    <property type="protein sequence ID" value="MCB2377583.1"/>
    <property type="molecule type" value="Genomic_DNA"/>
</dbReference>
<sequence>MKQYLFPIFIFLLFLSATAAHAQGPGTGGPRPGATNAPIDGGASLLLAAGAAYGLKKLRSRRAR</sequence>
<keyword evidence="1" id="KW-0812">Transmembrane</keyword>
<evidence type="ECO:0000313" key="4">
    <source>
        <dbReference type="Proteomes" id="UP001165297"/>
    </source>
</evidence>
<keyword evidence="4" id="KW-1185">Reference proteome</keyword>
<name>A0ABS8AB02_9BACT</name>
<keyword evidence="2" id="KW-0732">Signal</keyword>
<accession>A0ABS8AB02</accession>